<dbReference type="PANTHER" id="PTHR23530:SF1">
    <property type="entry name" value="PERMEASE, MAJOR FACILITATOR SUPERFAMILY-RELATED"/>
    <property type="match status" value="1"/>
</dbReference>
<keyword evidence="6" id="KW-1185">Reference proteome</keyword>
<gene>
    <name evidence="5" type="ORF">MBHS_01150</name>
</gene>
<dbReference type="AlphaFoldDB" id="A0A1H6F557"/>
<dbReference type="RefSeq" id="WP_103919250.1">
    <property type="nucleotide sequence ID" value="NZ_FMSV02000185.1"/>
</dbReference>
<dbReference type="InterPro" id="IPR036259">
    <property type="entry name" value="MFS_trans_sf"/>
</dbReference>
<evidence type="ECO:0000256" key="3">
    <source>
        <dbReference type="ARBA" id="ARBA00023136"/>
    </source>
</evidence>
<protein>
    <submittedName>
        <fullName evidence="5">Major Facilitator Superfamily protein</fullName>
    </submittedName>
</protein>
<proteinExistence type="predicted"/>
<keyword evidence="3 4" id="KW-0472">Membrane</keyword>
<dbReference type="GO" id="GO:0022857">
    <property type="term" value="F:transmembrane transporter activity"/>
    <property type="evidence" value="ECO:0007669"/>
    <property type="project" value="InterPro"/>
</dbReference>
<evidence type="ECO:0000256" key="2">
    <source>
        <dbReference type="ARBA" id="ARBA00022989"/>
    </source>
</evidence>
<reference evidence="5 6" key="1">
    <citation type="submission" date="2016-10" db="EMBL/GenBank/DDBJ databases">
        <authorList>
            <person name="de Groot N.N."/>
        </authorList>
    </citation>
    <scope>NUCLEOTIDE SEQUENCE [LARGE SCALE GENOMIC DNA]</scope>
    <source>
        <strain evidence="5">MBHS1</strain>
    </source>
</reference>
<feature type="transmembrane region" description="Helical" evidence="4">
    <location>
        <begin position="164"/>
        <end position="187"/>
    </location>
</feature>
<evidence type="ECO:0000256" key="1">
    <source>
        <dbReference type="ARBA" id="ARBA00022692"/>
    </source>
</evidence>
<dbReference type="SUPFAM" id="SSF103473">
    <property type="entry name" value="MFS general substrate transporter"/>
    <property type="match status" value="1"/>
</dbReference>
<keyword evidence="2 4" id="KW-1133">Transmembrane helix</keyword>
<dbReference type="OrthoDB" id="9816124at2"/>
<evidence type="ECO:0000313" key="5">
    <source>
        <dbReference type="EMBL" id="SEH05297.1"/>
    </source>
</evidence>
<organism evidence="5 6">
    <name type="scientific">Candidatus Venteria ishoeyi</name>
    <dbReference type="NCBI Taxonomy" id="1899563"/>
    <lineage>
        <taxon>Bacteria</taxon>
        <taxon>Pseudomonadati</taxon>
        <taxon>Pseudomonadota</taxon>
        <taxon>Gammaproteobacteria</taxon>
        <taxon>Thiotrichales</taxon>
        <taxon>Thiotrichaceae</taxon>
        <taxon>Venteria</taxon>
    </lineage>
</organism>
<dbReference type="EMBL" id="FMSV02000185">
    <property type="protein sequence ID" value="SEH05297.1"/>
    <property type="molecule type" value="Genomic_DNA"/>
</dbReference>
<keyword evidence="1 4" id="KW-0812">Transmembrane</keyword>
<feature type="transmembrane region" description="Helical" evidence="4">
    <location>
        <begin position="97"/>
        <end position="119"/>
    </location>
</feature>
<dbReference type="Pfam" id="PF07690">
    <property type="entry name" value="MFS_1"/>
    <property type="match status" value="1"/>
</dbReference>
<dbReference type="InterPro" id="IPR053160">
    <property type="entry name" value="MFS_DHA3_Transporter"/>
</dbReference>
<evidence type="ECO:0000256" key="4">
    <source>
        <dbReference type="SAM" id="Phobius"/>
    </source>
</evidence>
<feature type="transmembrane region" description="Helical" evidence="4">
    <location>
        <begin position="39"/>
        <end position="61"/>
    </location>
</feature>
<dbReference type="Proteomes" id="UP000236724">
    <property type="component" value="Unassembled WGS sequence"/>
</dbReference>
<dbReference type="InterPro" id="IPR011701">
    <property type="entry name" value="MFS"/>
</dbReference>
<feature type="transmembrane region" description="Helical" evidence="4">
    <location>
        <begin position="260"/>
        <end position="277"/>
    </location>
</feature>
<feature type="transmembrane region" description="Helical" evidence="4">
    <location>
        <begin position="228"/>
        <end position="248"/>
    </location>
</feature>
<dbReference type="Gene3D" id="1.20.1250.20">
    <property type="entry name" value="MFS general substrate transporter like domains"/>
    <property type="match status" value="1"/>
</dbReference>
<accession>A0A1H6F557</accession>
<evidence type="ECO:0000313" key="6">
    <source>
        <dbReference type="Proteomes" id="UP000236724"/>
    </source>
</evidence>
<feature type="transmembrane region" description="Helical" evidence="4">
    <location>
        <begin position="12"/>
        <end position="33"/>
    </location>
</feature>
<sequence length="323" mass="36490">MNQKLAERNIKIHGWINFVSGVVFLVPVVSIFYKYTGLSIAEIVIISNITTLCIWLFELPTSIFADTSGRKKSMIYSVICNALGALVILLFPTFIGFVVAAIFAALYWSFWSGTGQAFLEENLRIIKKEKEFGRKIGHFMFYEQLASLSTPLIASLILKSFGDSGYIILAGLDLVFAIFLVILVLQLTETTKIKEKFSTAQESWKHNLNTAKIALKNVFQSSKLKTFLVYRSLSHHMLFLGVILLPVLSEKGMLDWHSGIVVAIGTIGSMFASKYAYKNWRKMELQLFLGFGNNNSRNTLNCHRSHSRFMDCNSILVFSIQCF</sequence>
<dbReference type="PANTHER" id="PTHR23530">
    <property type="entry name" value="TRANSPORT PROTEIN-RELATED"/>
    <property type="match status" value="1"/>
</dbReference>
<name>A0A1H6F557_9GAMM</name>